<sequence length="328" mass="37726">MPRRSQDEVFDTAELLEYILIDIDLVTLLTSAQLVRRRWREVISDSPPLQRRLFFRGIPQPAANTSAADGPGGGQEVNPLLKEKFDIFFYEPEPDEHSLWQMRSRLFRSSIRRRYFPPDFQSQMRTINLSSFSGGRRCLALANEWRRDAFMRPGASWRRMLVAQPPRRLIGFMEEMDDAKWGSSERGRYYRCSELRLSGDNDDDDDGLRMGELYDAATSWVMRHQRCGIVWKPAALPLDRTFQQNLGAATTGAADLAGRADLILRLEKSGTEVVSHTDADRVEEVRRAQDEFSRVFVHPDARGKPPVFETPSLRWRRCDADGNEIVEG</sequence>
<dbReference type="RefSeq" id="XP_066710018.1">
    <property type="nucleotide sequence ID" value="XM_066865057.1"/>
</dbReference>
<dbReference type="Proteomes" id="UP001480595">
    <property type="component" value="Unassembled WGS sequence"/>
</dbReference>
<keyword evidence="2" id="KW-1185">Reference proteome</keyword>
<accession>A0ABR1T992</accession>
<comment type="caution">
    <text evidence="1">The sequence shown here is derived from an EMBL/GenBank/DDBJ whole genome shotgun (WGS) entry which is preliminary data.</text>
</comment>
<dbReference type="EMBL" id="JAQQWL010000013">
    <property type="protein sequence ID" value="KAK8043165.1"/>
    <property type="molecule type" value="Genomic_DNA"/>
</dbReference>
<dbReference type="GeneID" id="92098120"/>
<gene>
    <name evidence="1" type="ORF">PG994_013648</name>
</gene>
<evidence type="ECO:0008006" key="3">
    <source>
        <dbReference type="Google" id="ProtNLM"/>
    </source>
</evidence>
<name>A0ABR1T992_9PEZI</name>
<protein>
    <recommendedName>
        <fullName evidence="3">F-box domain-containing protein</fullName>
    </recommendedName>
</protein>
<organism evidence="1 2">
    <name type="scientific">Apiospora phragmitis</name>
    <dbReference type="NCBI Taxonomy" id="2905665"/>
    <lineage>
        <taxon>Eukaryota</taxon>
        <taxon>Fungi</taxon>
        <taxon>Dikarya</taxon>
        <taxon>Ascomycota</taxon>
        <taxon>Pezizomycotina</taxon>
        <taxon>Sordariomycetes</taxon>
        <taxon>Xylariomycetidae</taxon>
        <taxon>Amphisphaeriales</taxon>
        <taxon>Apiosporaceae</taxon>
        <taxon>Apiospora</taxon>
    </lineage>
</organism>
<proteinExistence type="predicted"/>
<evidence type="ECO:0000313" key="1">
    <source>
        <dbReference type="EMBL" id="KAK8043165.1"/>
    </source>
</evidence>
<reference evidence="1 2" key="1">
    <citation type="submission" date="2023-01" db="EMBL/GenBank/DDBJ databases">
        <title>Analysis of 21 Apiospora genomes using comparative genomics revels a genus with tremendous synthesis potential of carbohydrate active enzymes and secondary metabolites.</title>
        <authorList>
            <person name="Sorensen T."/>
        </authorList>
    </citation>
    <scope>NUCLEOTIDE SEQUENCE [LARGE SCALE GENOMIC DNA]</scope>
    <source>
        <strain evidence="1 2">CBS 135458</strain>
    </source>
</reference>
<evidence type="ECO:0000313" key="2">
    <source>
        <dbReference type="Proteomes" id="UP001480595"/>
    </source>
</evidence>